<name>A0A4R5D472_9BACT</name>
<dbReference type="RefSeq" id="WP_131963063.1">
    <property type="nucleotide sequence ID" value="NZ_SMFL01000030.1"/>
</dbReference>
<evidence type="ECO:0000313" key="4">
    <source>
        <dbReference type="Proteomes" id="UP000294850"/>
    </source>
</evidence>
<dbReference type="SUPFAM" id="SSF53756">
    <property type="entry name" value="UDP-Glycosyltransferase/glycogen phosphorylase"/>
    <property type="match status" value="1"/>
</dbReference>
<keyword evidence="1" id="KW-0328">Glycosyltransferase</keyword>
<dbReference type="EMBL" id="SMFL01000030">
    <property type="protein sequence ID" value="TDE08076.1"/>
    <property type="molecule type" value="Genomic_DNA"/>
</dbReference>
<keyword evidence="2" id="KW-0808">Transferase</keyword>
<protein>
    <recommendedName>
        <fullName evidence="5">Glycosyl transferase family 28 C-terminal domain-containing protein</fullName>
    </recommendedName>
</protein>
<dbReference type="InterPro" id="IPR050271">
    <property type="entry name" value="UDP-glycosyltransferase"/>
</dbReference>
<comment type="caution">
    <text evidence="3">The sequence shown here is derived from an EMBL/GenBank/DDBJ whole genome shotgun (WGS) entry which is preliminary data.</text>
</comment>
<dbReference type="PANTHER" id="PTHR48043:SF145">
    <property type="entry name" value="FI06409P-RELATED"/>
    <property type="match status" value="1"/>
</dbReference>
<evidence type="ECO:0000256" key="1">
    <source>
        <dbReference type="ARBA" id="ARBA00022676"/>
    </source>
</evidence>
<sequence>MLSPYYDIHFAVTGDVLEEIVVKQGYNAIRTSSFRVALGMEERYLWEKKMKHSKWEVLKCIRANELYHYRQNELAEIVDRIKPDIIFIDIFNSTDILVLQSRYKNISLIFLNPMLSTYKIPGFPTVDQGKWTPDKLPDEETKRRIPFKYFLTRPFDVLIRKVMDMQFQELTSIDGFLDKHPLAKDRTSAMLFDNIPEIILAPLELEMSPKVSKPNQHYLGLCISDNRKDTELDTSFDIRFEEIIERREKGRRLIYCTFGTFYQGSDRALLDFLNKLLDAIEGLENVEVIFSVNKLVIETISYQRKIPSNIHMFNRVPQLRVLKYADLFVTHGGLGSIKESIYYGVPMLVYPLDLHYDVSGLPTTYLLVAELC</sequence>
<evidence type="ECO:0000313" key="3">
    <source>
        <dbReference type="EMBL" id="TDE08076.1"/>
    </source>
</evidence>
<dbReference type="OrthoDB" id="9805366at2"/>
<dbReference type="Pfam" id="PF00201">
    <property type="entry name" value="UDPGT"/>
    <property type="match status" value="1"/>
</dbReference>
<dbReference type="Gene3D" id="3.40.50.2000">
    <property type="entry name" value="Glycogen Phosphorylase B"/>
    <property type="match status" value="2"/>
</dbReference>
<dbReference type="AlphaFoldDB" id="A0A4R5D472"/>
<keyword evidence="4" id="KW-1185">Reference proteome</keyword>
<proteinExistence type="predicted"/>
<reference evidence="3 4" key="1">
    <citation type="submission" date="2019-03" db="EMBL/GenBank/DDBJ databases">
        <title>Dyadobacter AR-3-6 sp. nov., isolated from arctic soil.</title>
        <authorList>
            <person name="Chaudhary D.K."/>
        </authorList>
    </citation>
    <scope>NUCLEOTIDE SEQUENCE [LARGE SCALE GENOMIC DNA]</scope>
    <source>
        <strain evidence="3 4">AR-3-6</strain>
    </source>
</reference>
<organism evidence="3 4">
    <name type="scientific">Dyadobacter psychrotolerans</name>
    <dbReference type="NCBI Taxonomy" id="2541721"/>
    <lineage>
        <taxon>Bacteria</taxon>
        <taxon>Pseudomonadati</taxon>
        <taxon>Bacteroidota</taxon>
        <taxon>Cytophagia</taxon>
        <taxon>Cytophagales</taxon>
        <taxon>Spirosomataceae</taxon>
        <taxon>Dyadobacter</taxon>
    </lineage>
</organism>
<gene>
    <name evidence="3" type="ORF">E0F88_33225</name>
</gene>
<accession>A0A4R5D472</accession>
<evidence type="ECO:0000256" key="2">
    <source>
        <dbReference type="ARBA" id="ARBA00022679"/>
    </source>
</evidence>
<dbReference type="GO" id="GO:0008194">
    <property type="term" value="F:UDP-glycosyltransferase activity"/>
    <property type="evidence" value="ECO:0007669"/>
    <property type="project" value="InterPro"/>
</dbReference>
<dbReference type="PANTHER" id="PTHR48043">
    <property type="entry name" value="EG:EG0003.4 PROTEIN-RELATED"/>
    <property type="match status" value="1"/>
</dbReference>
<evidence type="ECO:0008006" key="5">
    <source>
        <dbReference type="Google" id="ProtNLM"/>
    </source>
</evidence>
<dbReference type="InterPro" id="IPR002213">
    <property type="entry name" value="UDP_glucos_trans"/>
</dbReference>
<dbReference type="Proteomes" id="UP000294850">
    <property type="component" value="Unassembled WGS sequence"/>
</dbReference>